<organism evidence="3 4">
    <name type="scientific">Rhodovulum kholense</name>
    <dbReference type="NCBI Taxonomy" id="453584"/>
    <lineage>
        <taxon>Bacteria</taxon>
        <taxon>Pseudomonadati</taxon>
        <taxon>Pseudomonadota</taxon>
        <taxon>Alphaproteobacteria</taxon>
        <taxon>Rhodobacterales</taxon>
        <taxon>Paracoccaceae</taxon>
        <taxon>Rhodovulum</taxon>
    </lineage>
</organism>
<dbReference type="SUPFAM" id="SSF53850">
    <property type="entry name" value="Periplasmic binding protein-like II"/>
    <property type="match status" value="1"/>
</dbReference>
<dbReference type="Proteomes" id="UP000244037">
    <property type="component" value="Unassembled WGS sequence"/>
</dbReference>
<dbReference type="RefSeq" id="WP_108024952.1">
    <property type="nucleotide sequence ID" value="NZ_QAYC01000003.1"/>
</dbReference>
<keyword evidence="1 2" id="KW-0732">Signal</keyword>
<evidence type="ECO:0000313" key="4">
    <source>
        <dbReference type="Proteomes" id="UP000244037"/>
    </source>
</evidence>
<dbReference type="Gene3D" id="3.40.190.10">
    <property type="entry name" value="Periplasmic binding protein-like II"/>
    <property type="match status" value="2"/>
</dbReference>
<sequence length="375" mass="41663">MTIRHLLSATALAALPAGFALAEDLPPCEGCADGLTVVSWGGAYQTSQQKAYSEPYAEMTGTGFTWDESSNEAVAKLRAMNEAGNITWDLVDVEGPDSQRLCDEGLAMEVDLDEMLAAAPDGTPATKDFGDSVINDCFVPQIVFSTTFGYRTDVAAWNGKEPENLCALFDTETFPGKRSLEKRPKKNLEWALLCDGVEKDDLYDVLDTPEGVDRALAKLDTIKDDVIWWSAGAETPQRLADGEVVIGSTYNGRLFSLIVEQKQPVKMLWDWQVFDYDGWIIPADLPEDRLNRVMHFLHFATDTQRLADQAKYISYGPSRASSQPLVSTHAELGIEMAPFMPTNPANQKNYLVNNIEWWADNQDDVEAKFQAWLAR</sequence>
<proteinExistence type="predicted"/>
<dbReference type="Pfam" id="PF13416">
    <property type="entry name" value="SBP_bac_8"/>
    <property type="match status" value="1"/>
</dbReference>
<evidence type="ECO:0000256" key="1">
    <source>
        <dbReference type="ARBA" id="ARBA00022729"/>
    </source>
</evidence>
<name>A0A8E2VNT2_9RHOB</name>
<dbReference type="InterPro" id="IPR006059">
    <property type="entry name" value="SBP"/>
</dbReference>
<feature type="chain" id="PRO_5034641996" evidence="2">
    <location>
        <begin position="23"/>
        <end position="375"/>
    </location>
</feature>
<dbReference type="PANTHER" id="PTHR30222:SF2">
    <property type="entry name" value="ABC TRANSPORTER SUBSTRATE-BINDING PROTEIN"/>
    <property type="match status" value="1"/>
</dbReference>
<reference evidence="3 4" key="1">
    <citation type="submission" date="2018-04" db="EMBL/GenBank/DDBJ databases">
        <title>Genomic Encyclopedia of Archaeal and Bacterial Type Strains, Phase II (KMG-II): from individual species to whole genera.</title>
        <authorList>
            <person name="Goeker M."/>
        </authorList>
    </citation>
    <scope>NUCLEOTIDE SEQUENCE [LARGE SCALE GENOMIC DNA]</scope>
    <source>
        <strain evidence="3 4">DSM 19783</strain>
    </source>
</reference>
<feature type="signal peptide" evidence="2">
    <location>
        <begin position="1"/>
        <end position="22"/>
    </location>
</feature>
<dbReference type="PANTHER" id="PTHR30222">
    <property type="entry name" value="SPERMIDINE/PUTRESCINE-BINDING PERIPLASMIC PROTEIN"/>
    <property type="match status" value="1"/>
</dbReference>
<gene>
    <name evidence="3" type="ORF">C8N38_103295</name>
</gene>
<evidence type="ECO:0000313" key="3">
    <source>
        <dbReference type="EMBL" id="PTW51056.1"/>
    </source>
</evidence>
<dbReference type="OrthoDB" id="9815444at2"/>
<accession>A0A8E2VNT2</accession>
<protein>
    <submittedName>
        <fullName evidence="3">Putative spermidine/putrescine transport system substrate-binding protein</fullName>
    </submittedName>
</protein>
<keyword evidence="4" id="KW-1185">Reference proteome</keyword>
<dbReference type="EMBL" id="QAYC01000003">
    <property type="protein sequence ID" value="PTW51056.1"/>
    <property type="molecule type" value="Genomic_DNA"/>
</dbReference>
<dbReference type="AlphaFoldDB" id="A0A8E2VNT2"/>
<comment type="caution">
    <text evidence="3">The sequence shown here is derived from an EMBL/GenBank/DDBJ whole genome shotgun (WGS) entry which is preliminary data.</text>
</comment>
<evidence type="ECO:0000256" key="2">
    <source>
        <dbReference type="SAM" id="SignalP"/>
    </source>
</evidence>